<gene>
    <name evidence="2" type="ORF">GQ607_011755</name>
</gene>
<protein>
    <recommendedName>
        <fullName evidence="4">CCHC-type domain-containing protein</fullName>
    </recommendedName>
</protein>
<dbReference type="GO" id="GO:0008270">
    <property type="term" value="F:zinc ion binding"/>
    <property type="evidence" value="ECO:0007669"/>
    <property type="project" value="InterPro"/>
</dbReference>
<dbReference type="GO" id="GO:0003676">
    <property type="term" value="F:nucleic acid binding"/>
    <property type="evidence" value="ECO:0007669"/>
    <property type="project" value="InterPro"/>
</dbReference>
<dbReference type="AlphaFoldDB" id="A0A8H3W835"/>
<evidence type="ECO:0008006" key="4">
    <source>
        <dbReference type="Google" id="ProtNLM"/>
    </source>
</evidence>
<dbReference type="SUPFAM" id="SSF57756">
    <property type="entry name" value="Retrovirus zinc finger-like domains"/>
    <property type="match status" value="1"/>
</dbReference>
<reference evidence="2 3" key="1">
    <citation type="submission" date="2019-12" db="EMBL/GenBank/DDBJ databases">
        <title>A genome sequence resource for the geographically widespread anthracnose pathogen Colletotrichum asianum.</title>
        <authorList>
            <person name="Meng Y."/>
        </authorList>
    </citation>
    <scope>NUCLEOTIDE SEQUENCE [LARGE SCALE GENOMIC DNA]</scope>
    <source>
        <strain evidence="2 3">ICMP 18580</strain>
    </source>
</reference>
<proteinExistence type="predicted"/>
<organism evidence="2 3">
    <name type="scientific">Colletotrichum asianum</name>
    <dbReference type="NCBI Taxonomy" id="702518"/>
    <lineage>
        <taxon>Eukaryota</taxon>
        <taxon>Fungi</taxon>
        <taxon>Dikarya</taxon>
        <taxon>Ascomycota</taxon>
        <taxon>Pezizomycotina</taxon>
        <taxon>Sordariomycetes</taxon>
        <taxon>Hypocreomycetidae</taxon>
        <taxon>Glomerellales</taxon>
        <taxon>Glomerellaceae</taxon>
        <taxon>Colletotrichum</taxon>
        <taxon>Colletotrichum gloeosporioides species complex</taxon>
    </lineage>
</organism>
<keyword evidence="3" id="KW-1185">Reference proteome</keyword>
<feature type="region of interest" description="Disordered" evidence="1">
    <location>
        <begin position="1"/>
        <end position="284"/>
    </location>
</feature>
<feature type="compositionally biased region" description="Polar residues" evidence="1">
    <location>
        <begin position="152"/>
        <end position="175"/>
    </location>
</feature>
<accession>A0A8H3W835</accession>
<evidence type="ECO:0000256" key="1">
    <source>
        <dbReference type="SAM" id="MobiDB-lite"/>
    </source>
</evidence>
<feature type="compositionally biased region" description="Low complexity" evidence="1">
    <location>
        <begin position="183"/>
        <end position="195"/>
    </location>
</feature>
<sequence length="357" mass="37327">MPGYDQPTASSSRKAVDKLPSPTQPRPESPAGQTYARESSVCSDIGPSLTIKQRLETPQQDTQHARAEPEHPASSKTKQMTIFPALKKKSVSRSAHFDHTDLMPSVTSPSKLKTVSSASLPSTDFSSNTRSSTDFLEDPSSASISPGDLAKNLSSTDPSSKILPSTNLSSTNFSKNLRPANVSLTDSSSTDLSTTGGANSQTLDRLPTNAIPANAEAARQPKNTVLKTLGHSAEPAKEESATPATGAPRAEPSPFQQNMSPPPPTSGLRSTITTAGPPSGLTASRAPAVVKRYASLAPRLPIRVHSSPSSSMSPLTPGRKCMWCGGREHASVDCDKVCTQCGSSSHTRSGCGSSSGF</sequence>
<feature type="compositionally biased region" description="Polar residues" evidence="1">
    <location>
        <begin position="105"/>
        <end position="144"/>
    </location>
</feature>
<name>A0A8H3W835_9PEZI</name>
<evidence type="ECO:0000313" key="3">
    <source>
        <dbReference type="Proteomes" id="UP000434172"/>
    </source>
</evidence>
<dbReference type="EMBL" id="WOWK01000076">
    <property type="protein sequence ID" value="KAF0320997.1"/>
    <property type="molecule type" value="Genomic_DNA"/>
</dbReference>
<comment type="caution">
    <text evidence="2">The sequence shown here is derived from an EMBL/GenBank/DDBJ whole genome shotgun (WGS) entry which is preliminary data.</text>
</comment>
<feature type="compositionally biased region" description="Polar residues" evidence="1">
    <location>
        <begin position="267"/>
        <end position="276"/>
    </location>
</feature>
<dbReference type="Proteomes" id="UP000434172">
    <property type="component" value="Unassembled WGS sequence"/>
</dbReference>
<feature type="compositionally biased region" description="Basic and acidic residues" evidence="1">
    <location>
        <begin position="63"/>
        <end position="73"/>
    </location>
</feature>
<evidence type="ECO:0000313" key="2">
    <source>
        <dbReference type="EMBL" id="KAF0320997.1"/>
    </source>
</evidence>
<dbReference type="InterPro" id="IPR036875">
    <property type="entry name" value="Znf_CCHC_sf"/>
</dbReference>
<dbReference type="OrthoDB" id="10430858at2759"/>